<dbReference type="Proteomes" id="UP000177982">
    <property type="component" value="Unassembled WGS sequence"/>
</dbReference>
<evidence type="ECO:0000313" key="7">
    <source>
        <dbReference type="Proteomes" id="UP000177982"/>
    </source>
</evidence>
<keyword evidence="4" id="KW-0233">DNA recombination</keyword>
<evidence type="ECO:0000256" key="4">
    <source>
        <dbReference type="ARBA" id="ARBA00023172"/>
    </source>
</evidence>
<evidence type="ECO:0000256" key="1">
    <source>
        <dbReference type="ARBA" id="ARBA00003416"/>
    </source>
</evidence>
<accession>A0A1G2L6E7</accession>
<comment type="similarity">
    <text evidence="2">Belongs to the RmuC family.</text>
</comment>
<feature type="transmembrane region" description="Helical" evidence="5">
    <location>
        <begin position="6"/>
        <end position="24"/>
    </location>
</feature>
<comment type="function">
    <text evidence="1">Involved in DNA recombination.</text>
</comment>
<evidence type="ECO:0000256" key="2">
    <source>
        <dbReference type="ARBA" id="ARBA00009840"/>
    </source>
</evidence>
<evidence type="ECO:0000313" key="6">
    <source>
        <dbReference type="EMBL" id="OHA07140.1"/>
    </source>
</evidence>
<evidence type="ECO:0008006" key="8">
    <source>
        <dbReference type="Google" id="ProtNLM"/>
    </source>
</evidence>
<dbReference type="AlphaFoldDB" id="A0A1G2L6E7"/>
<keyword evidence="5" id="KW-0812">Transmembrane</keyword>
<dbReference type="PANTHER" id="PTHR30563:SF0">
    <property type="entry name" value="DNA RECOMBINATION PROTEIN RMUC"/>
    <property type="match status" value="1"/>
</dbReference>
<evidence type="ECO:0000256" key="5">
    <source>
        <dbReference type="SAM" id="Phobius"/>
    </source>
</evidence>
<proteinExistence type="inferred from homology"/>
<comment type="caution">
    <text evidence="6">The sequence shown here is derived from an EMBL/GenBank/DDBJ whole genome shotgun (WGS) entry which is preliminary data.</text>
</comment>
<dbReference type="PANTHER" id="PTHR30563">
    <property type="entry name" value="DNA RECOMBINATION PROTEIN RMUC"/>
    <property type="match status" value="1"/>
</dbReference>
<dbReference type="GO" id="GO:0006310">
    <property type="term" value="P:DNA recombination"/>
    <property type="evidence" value="ECO:0007669"/>
    <property type="project" value="UniProtKB-KW"/>
</dbReference>
<evidence type="ECO:0000256" key="3">
    <source>
        <dbReference type="ARBA" id="ARBA00023054"/>
    </source>
</evidence>
<protein>
    <recommendedName>
        <fullName evidence="8">DNA recombination protein RmuC</fullName>
    </recommendedName>
</protein>
<sequence length="348" mass="40064">MDTAILILLIPIMAGLIGLAWFVMRLSKMSQTGDSDAKALLMLQNQLNDLNRAMDAKLGESTRMVQHQFTESAKIIRDVTERLTKLDETNRQVVNFADQLQNLQNILQNPKQRGVLGEYYLETVLKNVLPPGRFQMQYSFKDGEIVDAVIFLDKNKFIPIDSKFSLENYNRILEERNAQERERLEKLFRQDLKNRIDETSKYVRPEEGTMDFAFMFIPAEAIYYDLLVNQVGAVKVNTRDLIEYAFRDRRVIIVSPTSFLAYLQTVLQGLKALQIEESAKEIRKRVEELGKHLSSYDQFMKKLGANLGTTVNMYNSAYKEFAKIDKDVLRITGEGVGIEVKAIEKPEE</sequence>
<keyword evidence="3" id="KW-0175">Coiled coil</keyword>
<reference evidence="6 7" key="1">
    <citation type="journal article" date="2016" name="Nat. Commun.">
        <title>Thousands of microbial genomes shed light on interconnected biogeochemical processes in an aquifer system.</title>
        <authorList>
            <person name="Anantharaman K."/>
            <person name="Brown C.T."/>
            <person name="Hug L.A."/>
            <person name="Sharon I."/>
            <person name="Castelle C.J."/>
            <person name="Probst A.J."/>
            <person name="Thomas B.C."/>
            <person name="Singh A."/>
            <person name="Wilkins M.J."/>
            <person name="Karaoz U."/>
            <person name="Brodie E.L."/>
            <person name="Williams K.H."/>
            <person name="Hubbard S.S."/>
            <person name="Banfield J.F."/>
        </authorList>
    </citation>
    <scope>NUCLEOTIDE SEQUENCE [LARGE SCALE GENOMIC DNA]</scope>
</reference>
<gene>
    <name evidence="6" type="ORF">A2934_02335</name>
</gene>
<dbReference type="InterPro" id="IPR003798">
    <property type="entry name" value="DNA_recombination_RmuC"/>
</dbReference>
<name>A0A1G2L6E7_9BACT</name>
<organism evidence="6 7">
    <name type="scientific">Candidatus Sungbacteria bacterium RIFCSPLOWO2_01_FULL_47_10</name>
    <dbReference type="NCBI Taxonomy" id="1802276"/>
    <lineage>
        <taxon>Bacteria</taxon>
        <taxon>Candidatus Sungiibacteriota</taxon>
    </lineage>
</organism>
<keyword evidence="5" id="KW-1133">Transmembrane helix</keyword>
<keyword evidence="5" id="KW-0472">Membrane</keyword>
<dbReference type="EMBL" id="MHQO01000016">
    <property type="protein sequence ID" value="OHA07140.1"/>
    <property type="molecule type" value="Genomic_DNA"/>
</dbReference>
<dbReference type="Pfam" id="PF02646">
    <property type="entry name" value="RmuC"/>
    <property type="match status" value="1"/>
</dbReference>